<dbReference type="InterPro" id="IPR020471">
    <property type="entry name" value="AKR"/>
</dbReference>
<comment type="caution">
    <text evidence="3">The sequence shown here is derived from an EMBL/GenBank/DDBJ whole genome shotgun (WGS) entry which is preliminary data.</text>
</comment>
<evidence type="ECO:0000313" key="3">
    <source>
        <dbReference type="EMBL" id="MET3593538.1"/>
    </source>
</evidence>
<dbReference type="PANTHER" id="PTHR43638">
    <property type="entry name" value="OXIDOREDUCTASE, ALDO/KETO REDUCTASE FAMILY PROTEIN"/>
    <property type="match status" value="1"/>
</dbReference>
<dbReference type="PIRSF" id="PIRSF000097">
    <property type="entry name" value="AKR"/>
    <property type="match status" value="1"/>
</dbReference>
<dbReference type="Gene3D" id="3.20.20.100">
    <property type="entry name" value="NADP-dependent oxidoreductase domain"/>
    <property type="match status" value="1"/>
</dbReference>
<sequence>MSSRPKSSKPMSSEIRTTTLPSGEAVPVLGQGTWKMGEDRRRRADEVAALRLGLDLGVTLIDTAEMYAGGGAEEVVAEAIAGRREEVFLVSKVLPTNASRAGVKRACENSLKRLGTDRIDLYLLHWPGSVPLAETVEAFEALKTAGKIRHWGVSNFDTDEMQELVGLPSGRNVQTNQVLYNLSRRGPEFDLAPWSLERGIPLMAYSPVEQGVLARNARLDAVAARHNATAAQIALAWVMAQKGVIAIPKASRQEHVRQNAAALDIKLTAEDFAELDRTFPPPTRKRGLEMI</sequence>
<dbReference type="PANTHER" id="PTHR43638:SF3">
    <property type="entry name" value="ALDEHYDE REDUCTASE"/>
    <property type="match status" value="1"/>
</dbReference>
<keyword evidence="4" id="KW-1185">Reference proteome</keyword>
<dbReference type="Pfam" id="PF00248">
    <property type="entry name" value="Aldo_ket_red"/>
    <property type="match status" value="1"/>
</dbReference>
<dbReference type="InterPro" id="IPR023210">
    <property type="entry name" value="NADP_OxRdtase_dom"/>
</dbReference>
<dbReference type="PRINTS" id="PR00069">
    <property type="entry name" value="ALDKETRDTASE"/>
</dbReference>
<evidence type="ECO:0000256" key="1">
    <source>
        <dbReference type="SAM" id="MobiDB-lite"/>
    </source>
</evidence>
<dbReference type="SUPFAM" id="SSF51430">
    <property type="entry name" value="NAD(P)-linked oxidoreductase"/>
    <property type="match status" value="1"/>
</dbReference>
<evidence type="ECO:0000313" key="4">
    <source>
        <dbReference type="Proteomes" id="UP001549036"/>
    </source>
</evidence>
<protein>
    <submittedName>
        <fullName evidence="3">Diketogulonate reductase-like aldo/keto reductase</fullName>
    </submittedName>
</protein>
<accession>A0ABV2HT69</accession>
<organism evidence="3 4">
    <name type="scientific">Mesorhizobium shonense</name>
    <dbReference type="NCBI Taxonomy" id="1209948"/>
    <lineage>
        <taxon>Bacteria</taxon>
        <taxon>Pseudomonadati</taxon>
        <taxon>Pseudomonadota</taxon>
        <taxon>Alphaproteobacteria</taxon>
        <taxon>Hyphomicrobiales</taxon>
        <taxon>Phyllobacteriaceae</taxon>
        <taxon>Mesorhizobium</taxon>
    </lineage>
</organism>
<name>A0ABV2HT69_9HYPH</name>
<feature type="domain" description="NADP-dependent oxidoreductase" evidence="2">
    <location>
        <begin position="29"/>
        <end position="277"/>
    </location>
</feature>
<dbReference type="InterPro" id="IPR036812">
    <property type="entry name" value="NAD(P)_OxRdtase_dom_sf"/>
</dbReference>
<feature type="compositionally biased region" description="Low complexity" evidence="1">
    <location>
        <begin position="1"/>
        <end position="13"/>
    </location>
</feature>
<dbReference type="Proteomes" id="UP001549036">
    <property type="component" value="Unassembled WGS sequence"/>
</dbReference>
<gene>
    <name evidence="3" type="ORF">ABID26_002935</name>
</gene>
<proteinExistence type="predicted"/>
<reference evidence="3 4" key="1">
    <citation type="submission" date="2024-06" db="EMBL/GenBank/DDBJ databases">
        <title>Genomic Encyclopedia of Type Strains, Phase IV (KMG-IV): sequencing the most valuable type-strain genomes for metagenomic binning, comparative biology and taxonomic classification.</title>
        <authorList>
            <person name="Goeker M."/>
        </authorList>
    </citation>
    <scope>NUCLEOTIDE SEQUENCE [LARGE SCALE GENOMIC DNA]</scope>
    <source>
        <strain evidence="3 4">DSM 29846</strain>
    </source>
</reference>
<dbReference type="CDD" id="cd19138">
    <property type="entry name" value="AKR_YeaE"/>
    <property type="match status" value="1"/>
</dbReference>
<evidence type="ECO:0000259" key="2">
    <source>
        <dbReference type="Pfam" id="PF00248"/>
    </source>
</evidence>
<feature type="region of interest" description="Disordered" evidence="1">
    <location>
        <begin position="1"/>
        <end position="29"/>
    </location>
</feature>
<dbReference type="EMBL" id="JBEPLM010000004">
    <property type="protein sequence ID" value="MET3593538.1"/>
    <property type="molecule type" value="Genomic_DNA"/>
</dbReference>